<dbReference type="Proteomes" id="UP000281553">
    <property type="component" value="Unassembled WGS sequence"/>
</dbReference>
<accession>A0A3P7LQI8</accession>
<reference evidence="1 2" key="1">
    <citation type="submission" date="2018-11" db="EMBL/GenBank/DDBJ databases">
        <authorList>
            <consortium name="Pathogen Informatics"/>
        </authorList>
    </citation>
    <scope>NUCLEOTIDE SEQUENCE [LARGE SCALE GENOMIC DNA]</scope>
</reference>
<evidence type="ECO:0000313" key="1">
    <source>
        <dbReference type="EMBL" id="VDN12248.1"/>
    </source>
</evidence>
<sequence>MVNSKSRSELTTILPILSIRTALKFDMECSAAKLGYSTTLQILGDFFSGRLNAQPNCILLIMFEDCATQWLISEPSLHICQQVSHPLTLVFIRVGGVSSDTLAALRWII</sequence>
<name>A0A3P7LQI8_DIBLA</name>
<dbReference type="OrthoDB" id="10056584at2759"/>
<dbReference type="EMBL" id="UYRU01053428">
    <property type="protein sequence ID" value="VDN12248.1"/>
    <property type="molecule type" value="Genomic_DNA"/>
</dbReference>
<gene>
    <name evidence="1" type="ORF">DILT_LOCUS8079</name>
</gene>
<organism evidence="1 2">
    <name type="scientific">Dibothriocephalus latus</name>
    <name type="common">Fish tapeworm</name>
    <name type="synonym">Diphyllobothrium latum</name>
    <dbReference type="NCBI Taxonomy" id="60516"/>
    <lineage>
        <taxon>Eukaryota</taxon>
        <taxon>Metazoa</taxon>
        <taxon>Spiralia</taxon>
        <taxon>Lophotrochozoa</taxon>
        <taxon>Platyhelminthes</taxon>
        <taxon>Cestoda</taxon>
        <taxon>Eucestoda</taxon>
        <taxon>Diphyllobothriidea</taxon>
        <taxon>Diphyllobothriidae</taxon>
        <taxon>Dibothriocephalus</taxon>
    </lineage>
</organism>
<proteinExistence type="predicted"/>
<evidence type="ECO:0000313" key="2">
    <source>
        <dbReference type="Proteomes" id="UP000281553"/>
    </source>
</evidence>
<protein>
    <submittedName>
        <fullName evidence="1">Uncharacterized protein</fullName>
    </submittedName>
</protein>
<dbReference type="AlphaFoldDB" id="A0A3P7LQI8"/>
<keyword evidence="2" id="KW-1185">Reference proteome</keyword>